<reference evidence="3" key="1">
    <citation type="submission" date="2017-01" db="EMBL/GenBank/DDBJ databases">
        <title>Comparative genomics of anhydrobiosis in the tardigrade Hypsibius dujardini.</title>
        <authorList>
            <person name="Yoshida Y."/>
            <person name="Koutsovoulos G."/>
            <person name="Laetsch D."/>
            <person name="Stevens L."/>
            <person name="Kumar S."/>
            <person name="Horikawa D."/>
            <person name="Ishino K."/>
            <person name="Komine S."/>
            <person name="Tomita M."/>
            <person name="Blaxter M."/>
            <person name="Arakawa K."/>
        </authorList>
    </citation>
    <scope>NUCLEOTIDE SEQUENCE [LARGE SCALE GENOMIC DNA]</scope>
    <source>
        <strain evidence="3">Z151</strain>
    </source>
</reference>
<dbReference type="Proteomes" id="UP000192578">
    <property type="component" value="Unassembled WGS sequence"/>
</dbReference>
<dbReference type="PROSITE" id="PS51257">
    <property type="entry name" value="PROKAR_LIPOPROTEIN"/>
    <property type="match status" value="1"/>
</dbReference>
<protein>
    <recommendedName>
        <fullName evidence="4">Apextrin C-terminal domain-containing protein</fullName>
    </recommendedName>
</protein>
<dbReference type="EMBL" id="MTYJ01000159">
    <property type="protein sequence ID" value="OQV11882.1"/>
    <property type="molecule type" value="Genomic_DNA"/>
</dbReference>
<proteinExistence type="predicted"/>
<feature type="chain" id="PRO_5013343088" description="Apextrin C-terminal domain-containing protein" evidence="1">
    <location>
        <begin position="22"/>
        <end position="254"/>
    </location>
</feature>
<dbReference type="AlphaFoldDB" id="A0A1W0W9Q1"/>
<evidence type="ECO:0000256" key="1">
    <source>
        <dbReference type="SAM" id="SignalP"/>
    </source>
</evidence>
<evidence type="ECO:0008006" key="4">
    <source>
        <dbReference type="Google" id="ProtNLM"/>
    </source>
</evidence>
<keyword evidence="1" id="KW-0732">Signal</keyword>
<evidence type="ECO:0000313" key="3">
    <source>
        <dbReference type="Proteomes" id="UP000192578"/>
    </source>
</evidence>
<gene>
    <name evidence="2" type="ORF">BV898_13849</name>
</gene>
<evidence type="ECO:0000313" key="2">
    <source>
        <dbReference type="EMBL" id="OQV11882.1"/>
    </source>
</evidence>
<organism evidence="2 3">
    <name type="scientific">Hypsibius exemplaris</name>
    <name type="common">Freshwater tardigrade</name>
    <dbReference type="NCBI Taxonomy" id="2072580"/>
    <lineage>
        <taxon>Eukaryota</taxon>
        <taxon>Metazoa</taxon>
        <taxon>Ecdysozoa</taxon>
        <taxon>Tardigrada</taxon>
        <taxon>Eutardigrada</taxon>
        <taxon>Parachela</taxon>
        <taxon>Hypsibioidea</taxon>
        <taxon>Hypsibiidae</taxon>
        <taxon>Hypsibius</taxon>
    </lineage>
</organism>
<comment type="caution">
    <text evidence="2">The sequence shown here is derived from an EMBL/GenBank/DDBJ whole genome shotgun (WGS) entry which is preliminary data.</text>
</comment>
<dbReference type="OrthoDB" id="10015111at2759"/>
<accession>A0A1W0W9Q1</accession>
<keyword evidence="3" id="KW-1185">Reference proteome</keyword>
<feature type="signal peptide" evidence="1">
    <location>
        <begin position="1"/>
        <end position="21"/>
    </location>
</feature>
<name>A0A1W0W9Q1_HYPEX</name>
<sequence length="254" mass="28921">MAERVKNVLILLTSFIALACGSYYERHKCFATGDCILSTAYFAGGYSDEYNRWITECNDGEAMIGIFDAVRMFIGVEQVWCKFVFPMKPPSRGIYPFYPQCNVRNQTMKEYYCYDKYWPTDTVDTFAVGVFGTTFQDPGVPTAMKCCKTPQGYHLDYSRCSWKYTHDKAGEHYDGYWLTKCETNEIMTGLGQAVSPTDGLNHFVWIQCCPVIYTGIPSAGSAYRLPLPPNNNYVQQSSYSSSNSYAQPQQQPYQ</sequence>